<keyword evidence="5" id="KW-0808">Transferase</keyword>
<evidence type="ECO:0000313" key="17">
    <source>
        <dbReference type="Proteomes" id="UP001293718"/>
    </source>
</evidence>
<dbReference type="Gene3D" id="1.10.287.130">
    <property type="match status" value="1"/>
</dbReference>
<reference evidence="16 17" key="1">
    <citation type="submission" date="2023-11" db="EMBL/GenBank/DDBJ databases">
        <title>Draft genome of Azohydromonas lata strain H1 (DSM1123), a polyhydroxyalkanoate producer.</title>
        <authorList>
            <person name="Traversa D."/>
            <person name="D'Addabbo P."/>
            <person name="Pazzani C."/>
            <person name="Manzari C."/>
            <person name="Chiara M."/>
            <person name="Scrascia M."/>
        </authorList>
    </citation>
    <scope>NUCLEOTIDE SEQUENCE [LARGE SCALE GENOMIC DNA]</scope>
    <source>
        <strain evidence="16 17">H1</strain>
    </source>
</reference>
<comment type="caution">
    <text evidence="16">The sequence shown here is derived from an EMBL/GenBank/DDBJ whole genome shotgun (WGS) entry which is preliminary data.</text>
</comment>
<evidence type="ECO:0000256" key="11">
    <source>
        <dbReference type="ARBA" id="ARBA00023012"/>
    </source>
</evidence>
<comment type="catalytic activity">
    <reaction evidence="1">
        <text>ATP + protein L-histidine = ADP + protein N-phospho-L-histidine.</text>
        <dbReference type="EC" id="2.7.13.3"/>
    </reaction>
</comment>
<evidence type="ECO:0000256" key="2">
    <source>
        <dbReference type="ARBA" id="ARBA00004141"/>
    </source>
</evidence>
<keyword evidence="8" id="KW-0418">Kinase</keyword>
<gene>
    <name evidence="16" type="ORF">SM757_29055</name>
</gene>
<dbReference type="InterPro" id="IPR036890">
    <property type="entry name" value="HATPase_C_sf"/>
</dbReference>
<dbReference type="PROSITE" id="PS50109">
    <property type="entry name" value="HIS_KIN"/>
    <property type="match status" value="1"/>
</dbReference>
<dbReference type="CDD" id="cd00130">
    <property type="entry name" value="PAS"/>
    <property type="match status" value="2"/>
</dbReference>
<dbReference type="InterPro" id="IPR003594">
    <property type="entry name" value="HATPase_dom"/>
</dbReference>
<feature type="domain" description="PAS" evidence="15">
    <location>
        <begin position="233"/>
        <end position="278"/>
    </location>
</feature>
<keyword evidence="10 13" id="KW-1133">Transmembrane helix</keyword>
<feature type="transmembrane region" description="Helical" evidence="13">
    <location>
        <begin position="154"/>
        <end position="176"/>
    </location>
</feature>
<dbReference type="InterPro" id="IPR013656">
    <property type="entry name" value="PAS_4"/>
</dbReference>
<evidence type="ECO:0000259" key="15">
    <source>
        <dbReference type="PROSITE" id="PS50112"/>
    </source>
</evidence>
<dbReference type="Pfam" id="PF00512">
    <property type="entry name" value="HisKA"/>
    <property type="match status" value="1"/>
</dbReference>
<dbReference type="InterPro" id="IPR013767">
    <property type="entry name" value="PAS_fold"/>
</dbReference>
<dbReference type="NCBIfam" id="TIGR00229">
    <property type="entry name" value="sensory_box"/>
    <property type="match status" value="1"/>
</dbReference>
<keyword evidence="17" id="KW-1185">Reference proteome</keyword>
<dbReference type="CDD" id="cd00082">
    <property type="entry name" value="HisKA"/>
    <property type="match status" value="1"/>
</dbReference>
<evidence type="ECO:0000256" key="1">
    <source>
        <dbReference type="ARBA" id="ARBA00000085"/>
    </source>
</evidence>
<evidence type="ECO:0000256" key="9">
    <source>
        <dbReference type="ARBA" id="ARBA00022840"/>
    </source>
</evidence>
<evidence type="ECO:0000256" key="5">
    <source>
        <dbReference type="ARBA" id="ARBA00022679"/>
    </source>
</evidence>
<keyword evidence="9 16" id="KW-0067">ATP-binding</keyword>
<dbReference type="Pfam" id="PF02518">
    <property type="entry name" value="HATPase_c"/>
    <property type="match status" value="1"/>
</dbReference>
<dbReference type="InterPro" id="IPR003661">
    <property type="entry name" value="HisK_dim/P_dom"/>
</dbReference>
<proteinExistence type="predicted"/>
<evidence type="ECO:0000256" key="10">
    <source>
        <dbReference type="ARBA" id="ARBA00022989"/>
    </source>
</evidence>
<dbReference type="SMART" id="SM00387">
    <property type="entry name" value="HATPase_c"/>
    <property type="match status" value="1"/>
</dbReference>
<feature type="transmembrane region" description="Helical" evidence="13">
    <location>
        <begin position="12"/>
        <end position="36"/>
    </location>
</feature>
<evidence type="ECO:0000256" key="6">
    <source>
        <dbReference type="ARBA" id="ARBA00022692"/>
    </source>
</evidence>
<dbReference type="PANTHER" id="PTHR42878:SF7">
    <property type="entry name" value="SENSOR HISTIDINE KINASE GLRK"/>
    <property type="match status" value="1"/>
</dbReference>
<keyword evidence="7" id="KW-0547">Nucleotide-binding</keyword>
<name>A0ABU5IP20_9BURK</name>
<dbReference type="InterPro" id="IPR035965">
    <property type="entry name" value="PAS-like_dom_sf"/>
</dbReference>
<dbReference type="EC" id="2.7.13.3" evidence="3"/>
<dbReference type="InterPro" id="IPR004358">
    <property type="entry name" value="Sig_transdc_His_kin-like_C"/>
</dbReference>
<dbReference type="SUPFAM" id="SSF55785">
    <property type="entry name" value="PYP-like sensor domain (PAS domain)"/>
    <property type="match status" value="2"/>
</dbReference>
<sequence length="804" mass="87017">MKLLRWWLPRSLAGRVFGLYAIALGLFVAGGLWLFFRYEVLVDIEDKQLRGESLVGVIMPTIADSAVIGDYDTIRHTLERVLLYSDFAHATFIDITGGTIKAVRSDALDARAPAALRSYIDSALYNVNRPIVVGGRDYGVLRVSFAAEHIAAELWYEALAALALAALALGGGLVAFRMALKGWLGNLEHIESFEADMRLGVMKSRAGLAKDAPIELQRTFEVINRAAANMQMQREQAAVTLDAIADSVFTLDAQGCVVLANPAACKALALAESSVLGRAAHELLPGIFAGQASYAPWRGRRGEVMAADGGQRVMDTTLSSITGPDGALYGHVLACRDVSEQHALDLRLQEQLRSRQAALTALRGVLEGLMTQPHVREHASGEDIEAISRMISGLVQRLQERGEQLKAIFTLSPDGFVSFDRDRRINFVSPAFVRLTGLDAEQVLGQDEACITALLAQRCPAGAHAVPDFDTLRRAEAESLDGGRRRLLLDLERPTRRTLEVTLRSGNGSIAQVLHLRDVTHETEVDQMKSEFLSTAAHELRTPMANIFGFVELMMRRPLSPARQQDVLQTLHRQAGLMISIVNELLDLARIEARRGKDFDIERLDLCELARTVIHDFQPPQQRAAPVLDLPALPLPVRVDRGKLSQALGNVLSNAYKYSPQGGDVHVSVRCEPAGVAGAAEQRVGLVVGDQGMGMTAEQLARVSERFYRADASGNIPGTGLGMSIVKEIVELLGGSLELQSQPGQGTQVTLWLPLPQTGISDAQEAAAVQSVAAGAPAAVPADEGAVVMLPRVNARSEREPSPA</sequence>
<dbReference type="InterPro" id="IPR000014">
    <property type="entry name" value="PAS"/>
</dbReference>
<dbReference type="PRINTS" id="PR00344">
    <property type="entry name" value="BCTRLSENSOR"/>
</dbReference>
<accession>A0ABU5IP20</accession>
<dbReference type="EMBL" id="JAXOJX010000076">
    <property type="protein sequence ID" value="MDZ5460635.1"/>
    <property type="molecule type" value="Genomic_DNA"/>
</dbReference>
<dbReference type="Gene3D" id="3.30.565.10">
    <property type="entry name" value="Histidine kinase-like ATPase, C-terminal domain"/>
    <property type="match status" value="1"/>
</dbReference>
<evidence type="ECO:0000256" key="7">
    <source>
        <dbReference type="ARBA" id="ARBA00022741"/>
    </source>
</evidence>
<dbReference type="SUPFAM" id="SSF47384">
    <property type="entry name" value="Homodimeric domain of signal transducing histidine kinase"/>
    <property type="match status" value="1"/>
</dbReference>
<dbReference type="InterPro" id="IPR050351">
    <property type="entry name" value="BphY/WalK/GraS-like"/>
</dbReference>
<dbReference type="RefSeq" id="WP_322468036.1">
    <property type="nucleotide sequence ID" value="NZ_JAXOJX010000076.1"/>
</dbReference>
<dbReference type="Pfam" id="PF00989">
    <property type="entry name" value="PAS"/>
    <property type="match status" value="1"/>
</dbReference>
<keyword evidence="12 13" id="KW-0472">Membrane</keyword>
<evidence type="ECO:0000256" key="12">
    <source>
        <dbReference type="ARBA" id="ARBA00023136"/>
    </source>
</evidence>
<evidence type="ECO:0000256" key="3">
    <source>
        <dbReference type="ARBA" id="ARBA00012438"/>
    </source>
</evidence>
<dbReference type="InterPro" id="IPR005467">
    <property type="entry name" value="His_kinase_dom"/>
</dbReference>
<dbReference type="GO" id="GO:0005524">
    <property type="term" value="F:ATP binding"/>
    <property type="evidence" value="ECO:0007669"/>
    <property type="project" value="UniProtKB-KW"/>
</dbReference>
<feature type="domain" description="PAS" evidence="15">
    <location>
        <begin position="401"/>
        <end position="446"/>
    </location>
</feature>
<feature type="domain" description="Histidine kinase" evidence="14">
    <location>
        <begin position="535"/>
        <end position="757"/>
    </location>
</feature>
<dbReference type="PANTHER" id="PTHR42878">
    <property type="entry name" value="TWO-COMPONENT HISTIDINE KINASE"/>
    <property type="match status" value="1"/>
</dbReference>
<organism evidence="16 17">
    <name type="scientific">Azohydromonas lata</name>
    <dbReference type="NCBI Taxonomy" id="45677"/>
    <lineage>
        <taxon>Bacteria</taxon>
        <taxon>Pseudomonadati</taxon>
        <taxon>Pseudomonadota</taxon>
        <taxon>Betaproteobacteria</taxon>
        <taxon>Burkholderiales</taxon>
        <taxon>Sphaerotilaceae</taxon>
        <taxon>Azohydromonas</taxon>
    </lineage>
</organism>
<keyword evidence="11" id="KW-0902">Two-component regulatory system</keyword>
<dbReference type="InterPro" id="IPR036097">
    <property type="entry name" value="HisK_dim/P_sf"/>
</dbReference>
<evidence type="ECO:0000256" key="4">
    <source>
        <dbReference type="ARBA" id="ARBA00022553"/>
    </source>
</evidence>
<keyword evidence="6 13" id="KW-0812">Transmembrane</keyword>
<dbReference type="Gene3D" id="3.30.450.20">
    <property type="entry name" value="PAS domain"/>
    <property type="match status" value="2"/>
</dbReference>
<dbReference type="SUPFAM" id="SSF55874">
    <property type="entry name" value="ATPase domain of HSP90 chaperone/DNA topoisomerase II/histidine kinase"/>
    <property type="match status" value="1"/>
</dbReference>
<keyword evidence="4" id="KW-0597">Phosphoprotein</keyword>
<evidence type="ECO:0000256" key="8">
    <source>
        <dbReference type="ARBA" id="ARBA00022777"/>
    </source>
</evidence>
<protein>
    <recommendedName>
        <fullName evidence="3">histidine kinase</fullName>
        <ecNumber evidence="3">2.7.13.3</ecNumber>
    </recommendedName>
</protein>
<evidence type="ECO:0000313" key="16">
    <source>
        <dbReference type="EMBL" id="MDZ5460635.1"/>
    </source>
</evidence>
<dbReference type="CDD" id="cd00075">
    <property type="entry name" value="HATPase"/>
    <property type="match status" value="1"/>
</dbReference>
<dbReference type="Proteomes" id="UP001293718">
    <property type="component" value="Unassembled WGS sequence"/>
</dbReference>
<dbReference type="SMART" id="SM00091">
    <property type="entry name" value="PAS"/>
    <property type="match status" value="2"/>
</dbReference>
<dbReference type="Pfam" id="PF08448">
    <property type="entry name" value="PAS_4"/>
    <property type="match status" value="1"/>
</dbReference>
<dbReference type="SMART" id="SM00388">
    <property type="entry name" value="HisKA"/>
    <property type="match status" value="1"/>
</dbReference>
<comment type="subcellular location">
    <subcellularLocation>
        <location evidence="2">Membrane</location>
        <topology evidence="2">Multi-pass membrane protein</topology>
    </subcellularLocation>
</comment>
<dbReference type="PROSITE" id="PS50112">
    <property type="entry name" value="PAS"/>
    <property type="match status" value="2"/>
</dbReference>
<evidence type="ECO:0000259" key="14">
    <source>
        <dbReference type="PROSITE" id="PS50109"/>
    </source>
</evidence>
<evidence type="ECO:0000256" key="13">
    <source>
        <dbReference type="SAM" id="Phobius"/>
    </source>
</evidence>